<feature type="domain" description="Mce/MlaD" evidence="2">
    <location>
        <begin position="53"/>
        <end position="92"/>
    </location>
</feature>
<evidence type="ECO:0000313" key="4">
    <source>
        <dbReference type="Proteomes" id="UP000255541"/>
    </source>
</evidence>
<name>A0A7Z6MRR2_PSEFL</name>
<proteinExistence type="predicted"/>
<dbReference type="Pfam" id="PF02470">
    <property type="entry name" value="MlaD"/>
    <property type="match status" value="1"/>
</dbReference>
<dbReference type="InterPro" id="IPR003399">
    <property type="entry name" value="Mce/MlaD"/>
</dbReference>
<gene>
    <name evidence="3" type="ORF">DL347_28815</name>
</gene>
<dbReference type="AlphaFoldDB" id="A0A7Z6MRR2"/>
<evidence type="ECO:0000259" key="2">
    <source>
        <dbReference type="Pfam" id="PF02470"/>
    </source>
</evidence>
<dbReference type="Proteomes" id="UP000255541">
    <property type="component" value="Unassembled WGS sequence"/>
</dbReference>
<comment type="caution">
    <text evidence="3">The sequence shown here is derived from an EMBL/GenBank/DDBJ whole genome shotgun (WGS) entry which is preliminary data.</text>
</comment>
<protein>
    <submittedName>
        <fullName evidence="3">MCE family protein</fullName>
    </submittedName>
</protein>
<reference evidence="3 4" key="1">
    <citation type="submission" date="2018-07" db="EMBL/GenBank/DDBJ databases">
        <title>Draft Genome Sequence of Pseudomonas fluorescens AHK-1 associated with canker disease of kiwifruit.</title>
        <authorList>
            <person name="Wu Z."/>
        </authorList>
    </citation>
    <scope>NUCLEOTIDE SEQUENCE [LARGE SCALE GENOMIC DNA]</scope>
    <source>
        <strain evidence="3 4">AHK-1</strain>
    </source>
</reference>
<feature type="region of interest" description="Disordered" evidence="1">
    <location>
        <begin position="1"/>
        <end position="25"/>
    </location>
</feature>
<evidence type="ECO:0000256" key="1">
    <source>
        <dbReference type="SAM" id="MobiDB-lite"/>
    </source>
</evidence>
<dbReference type="EMBL" id="QRBA01000022">
    <property type="protein sequence ID" value="RDS87732.1"/>
    <property type="molecule type" value="Genomic_DNA"/>
</dbReference>
<accession>A0A7Z6MRR2</accession>
<evidence type="ECO:0000313" key="3">
    <source>
        <dbReference type="EMBL" id="RDS87732.1"/>
    </source>
</evidence>
<organism evidence="3 4">
    <name type="scientific">Pseudomonas fluorescens</name>
    <dbReference type="NCBI Taxonomy" id="294"/>
    <lineage>
        <taxon>Bacteria</taxon>
        <taxon>Pseudomonadati</taxon>
        <taxon>Pseudomonadota</taxon>
        <taxon>Gammaproteobacteria</taxon>
        <taxon>Pseudomonadales</taxon>
        <taxon>Pseudomonadaceae</taxon>
        <taxon>Pseudomonas</taxon>
    </lineage>
</organism>
<feature type="compositionally biased region" description="Basic and acidic residues" evidence="1">
    <location>
        <begin position="1"/>
        <end position="11"/>
    </location>
</feature>
<sequence>MWSTEDSHHQDSTNGIAFATPDGAKVEPAPNDVIFALRPDRQTAMAPPDSAPQNIRLHFDQPVRGLIVGAPVFFTGVEVGNVSAIQLDYPPGTVASSPS</sequence>